<feature type="compositionally biased region" description="Basic and acidic residues" evidence="1">
    <location>
        <begin position="59"/>
        <end position="71"/>
    </location>
</feature>
<evidence type="ECO:0000313" key="2">
    <source>
        <dbReference type="EMBL" id="VVA36248.1"/>
    </source>
</evidence>
<sequence>MEGRSPGLPVEMLRNHKRLRSKDGVTESQDVEVPMRVEETPPPVANMSYMDKVMTSINEQERRPAKPRDLRVVTNGDDEDDLDESDFVISR</sequence>
<organism evidence="2 3">
    <name type="scientific">Prunus dulcis</name>
    <name type="common">Almond</name>
    <name type="synonym">Amygdalus dulcis</name>
    <dbReference type="NCBI Taxonomy" id="3755"/>
    <lineage>
        <taxon>Eukaryota</taxon>
        <taxon>Viridiplantae</taxon>
        <taxon>Streptophyta</taxon>
        <taxon>Embryophyta</taxon>
        <taxon>Tracheophyta</taxon>
        <taxon>Spermatophyta</taxon>
        <taxon>Magnoliopsida</taxon>
        <taxon>eudicotyledons</taxon>
        <taxon>Gunneridae</taxon>
        <taxon>Pentapetalae</taxon>
        <taxon>rosids</taxon>
        <taxon>fabids</taxon>
        <taxon>Rosales</taxon>
        <taxon>Rosaceae</taxon>
        <taxon>Amygdaloideae</taxon>
        <taxon>Amygdaleae</taxon>
        <taxon>Prunus</taxon>
    </lineage>
</organism>
<proteinExistence type="predicted"/>
<dbReference type="EMBL" id="CABIKO010000440">
    <property type="protein sequence ID" value="VVA36248.1"/>
    <property type="molecule type" value="Genomic_DNA"/>
</dbReference>
<evidence type="ECO:0000313" key="3">
    <source>
        <dbReference type="Proteomes" id="UP000327085"/>
    </source>
</evidence>
<dbReference type="AlphaFoldDB" id="A0A5E4G9G4"/>
<reference evidence="3" key="1">
    <citation type="journal article" date="2020" name="Plant J.">
        <title>Transposons played a major role in the diversification between the closely related almond and peach genomes: results from the almond genome sequence.</title>
        <authorList>
            <person name="Alioto T."/>
            <person name="Alexiou K.G."/>
            <person name="Bardil A."/>
            <person name="Barteri F."/>
            <person name="Castanera R."/>
            <person name="Cruz F."/>
            <person name="Dhingra A."/>
            <person name="Duval H."/>
            <person name="Fernandez I Marti A."/>
            <person name="Frias L."/>
            <person name="Galan B."/>
            <person name="Garcia J.L."/>
            <person name="Howad W."/>
            <person name="Gomez-Garrido J."/>
            <person name="Gut M."/>
            <person name="Julca I."/>
            <person name="Morata J."/>
            <person name="Puigdomenech P."/>
            <person name="Ribeca P."/>
            <person name="Rubio Cabetas M.J."/>
            <person name="Vlasova A."/>
            <person name="Wirthensohn M."/>
            <person name="Garcia-Mas J."/>
            <person name="Gabaldon T."/>
            <person name="Casacuberta J.M."/>
            <person name="Arus P."/>
        </authorList>
    </citation>
    <scope>NUCLEOTIDE SEQUENCE [LARGE SCALE GENOMIC DNA]</scope>
    <source>
        <strain evidence="3">cv. Texas</strain>
    </source>
</reference>
<name>A0A5E4G9G4_PRUDU</name>
<dbReference type="Proteomes" id="UP000327085">
    <property type="component" value="Chromosome 6"/>
</dbReference>
<accession>A0A5E4G9G4</accession>
<feature type="compositionally biased region" description="Acidic residues" evidence="1">
    <location>
        <begin position="76"/>
        <end position="91"/>
    </location>
</feature>
<feature type="non-terminal residue" evidence="2">
    <location>
        <position position="91"/>
    </location>
</feature>
<evidence type="ECO:0000256" key="1">
    <source>
        <dbReference type="SAM" id="MobiDB-lite"/>
    </source>
</evidence>
<gene>
    <name evidence="2" type="ORF">ALMOND_2B005227</name>
</gene>
<feature type="region of interest" description="Disordered" evidence="1">
    <location>
        <begin position="1"/>
        <end position="91"/>
    </location>
</feature>
<dbReference type="Gramene" id="VVA36248">
    <property type="protein sequence ID" value="VVA36248"/>
    <property type="gene ID" value="Prudul26B005227"/>
</dbReference>
<protein>
    <submittedName>
        <fullName evidence="2">Uncharacterized protein</fullName>
    </submittedName>
</protein>